<sequence length="93" mass="10093">MIGLGLACAPTSHADKAQAFGDANHEVICNFVGQEPTAHGIWAAISVLLTEQRPIYSDGGLNYRQMQSAVGYAINGHCPKFSAAYSEYRSQYR</sequence>
<dbReference type="EMBL" id="LDPO01000003">
    <property type="protein sequence ID" value="KLO30573.1"/>
    <property type="molecule type" value="Genomic_DNA"/>
</dbReference>
<evidence type="ECO:0008006" key="3">
    <source>
        <dbReference type="Google" id="ProtNLM"/>
    </source>
</evidence>
<evidence type="ECO:0000313" key="2">
    <source>
        <dbReference type="Proteomes" id="UP000036464"/>
    </source>
</evidence>
<gene>
    <name evidence="1" type="ORF">ABW16_06635</name>
</gene>
<accession>A0ABR5FIJ0</accession>
<comment type="caution">
    <text evidence="1">The sequence shown here is derived from an EMBL/GenBank/DDBJ whole genome shotgun (WGS) entry which is preliminary data.</text>
</comment>
<reference evidence="1 2" key="1">
    <citation type="submission" date="2015-05" db="EMBL/GenBank/DDBJ databases">
        <title>Genome sequence of Mycobacterium heraklionense Davo strain.</title>
        <authorList>
            <person name="Greninger A.L."/>
            <person name="Cunningham G."/>
            <person name="Miller S."/>
        </authorList>
    </citation>
    <scope>NUCLEOTIDE SEQUENCE [LARGE SCALE GENOMIC DNA]</scope>
    <source>
        <strain evidence="1 2">Davo</strain>
    </source>
</reference>
<protein>
    <recommendedName>
        <fullName evidence="3">DUF732 domain-containing protein</fullName>
    </recommendedName>
</protein>
<evidence type="ECO:0000313" key="1">
    <source>
        <dbReference type="EMBL" id="KLO30573.1"/>
    </source>
</evidence>
<organism evidence="1 2">
    <name type="scientific">Mycolicibacter heraklionensis</name>
    <dbReference type="NCBI Taxonomy" id="512402"/>
    <lineage>
        <taxon>Bacteria</taxon>
        <taxon>Bacillati</taxon>
        <taxon>Actinomycetota</taxon>
        <taxon>Actinomycetes</taxon>
        <taxon>Mycobacteriales</taxon>
        <taxon>Mycobacteriaceae</taxon>
        <taxon>Mycolicibacter</taxon>
    </lineage>
</organism>
<proteinExistence type="predicted"/>
<name>A0ABR5FIJ0_9MYCO</name>
<keyword evidence="2" id="KW-1185">Reference proteome</keyword>
<dbReference type="Proteomes" id="UP000036464">
    <property type="component" value="Unassembled WGS sequence"/>
</dbReference>